<dbReference type="SUPFAM" id="SSF48452">
    <property type="entry name" value="TPR-like"/>
    <property type="match status" value="1"/>
</dbReference>
<sequence length="506" mass="54821">MKFSSKSVLLTRLGLAATLIVGAAGCKDYLDVNNTPNQPTSVTPAVLLTGVEATTGFALGNDLQRVTSLLIQHSAGIGNQSATYDGYTLRGAFDNQWNGELYAGSLTNTQQLIDQNQATNPFYTGIAKLLRAYNFAVATDLWGDVPYSQASQGLVNLQPRFDTQADIYQGNTAQGIQSLFDLVRSGLTDINNTTNTTAPGADDLIYAGSRTKWNKFGNMLLLKFANTISRKNPTLAKTVIQEVLAKGSDAVITANTDDARVPFGTTVGNQNPIYAFNILNRPDDQMLSRRFLDSLRSPKPNDPRLPFFWTTTPVNAASVTTLYGTFTGYDNAGTQVVPVSRANRSRVGTYQTGTSGEGAVQLLTNFQRAFILAESALTLGTAGDAQALYAEGIRASMTKVGVSTTDIAAYFAANPTAVTLAGSVDHKVNQIITQKWIAWCGNGYEAYNDYRRTGYPRLQVVQFPNPESPNAIPRRLFYPNSEINANTTQVPTPQPSIATAVWWDVR</sequence>
<name>A0ABW4QVH7_9BACT</name>
<accession>A0ABW4QVH7</accession>
<feature type="signal peptide" evidence="1">
    <location>
        <begin position="1"/>
        <end position="23"/>
    </location>
</feature>
<protein>
    <submittedName>
        <fullName evidence="2">SusD/RagB family nutrient-binding outer membrane lipoprotein</fullName>
    </submittedName>
</protein>
<dbReference type="InterPro" id="IPR041662">
    <property type="entry name" value="SusD-like_2"/>
</dbReference>
<evidence type="ECO:0000313" key="2">
    <source>
        <dbReference type="EMBL" id="MFD1873390.1"/>
    </source>
</evidence>
<keyword evidence="1" id="KW-0732">Signal</keyword>
<comment type="caution">
    <text evidence="2">The sequence shown here is derived from an EMBL/GenBank/DDBJ whole genome shotgun (WGS) entry which is preliminary data.</text>
</comment>
<keyword evidence="3" id="KW-1185">Reference proteome</keyword>
<dbReference type="InterPro" id="IPR011990">
    <property type="entry name" value="TPR-like_helical_dom_sf"/>
</dbReference>
<organism evidence="2 3">
    <name type="scientific">Hymenobacter bucti</name>
    <dbReference type="NCBI Taxonomy" id="1844114"/>
    <lineage>
        <taxon>Bacteria</taxon>
        <taxon>Pseudomonadati</taxon>
        <taxon>Bacteroidota</taxon>
        <taxon>Cytophagia</taxon>
        <taxon>Cytophagales</taxon>
        <taxon>Hymenobacteraceae</taxon>
        <taxon>Hymenobacter</taxon>
    </lineage>
</organism>
<dbReference type="RefSeq" id="WP_382314247.1">
    <property type="nucleotide sequence ID" value="NZ_JBHUFD010000005.1"/>
</dbReference>
<dbReference type="EMBL" id="JBHUFD010000005">
    <property type="protein sequence ID" value="MFD1873390.1"/>
    <property type="molecule type" value="Genomic_DNA"/>
</dbReference>
<dbReference type="PROSITE" id="PS51257">
    <property type="entry name" value="PROKAR_LIPOPROTEIN"/>
    <property type="match status" value="1"/>
</dbReference>
<dbReference type="Proteomes" id="UP001597197">
    <property type="component" value="Unassembled WGS sequence"/>
</dbReference>
<feature type="chain" id="PRO_5046126160" evidence="1">
    <location>
        <begin position="24"/>
        <end position="506"/>
    </location>
</feature>
<gene>
    <name evidence="2" type="ORF">ACFSDX_13180</name>
</gene>
<evidence type="ECO:0000313" key="3">
    <source>
        <dbReference type="Proteomes" id="UP001597197"/>
    </source>
</evidence>
<keyword evidence="2" id="KW-0449">Lipoprotein</keyword>
<dbReference type="Pfam" id="PF12771">
    <property type="entry name" value="SusD-like_2"/>
    <property type="match status" value="1"/>
</dbReference>
<proteinExistence type="predicted"/>
<dbReference type="Gene3D" id="1.25.40.390">
    <property type="match status" value="1"/>
</dbReference>
<evidence type="ECO:0000256" key="1">
    <source>
        <dbReference type="SAM" id="SignalP"/>
    </source>
</evidence>
<reference evidence="3" key="1">
    <citation type="journal article" date="2019" name="Int. J. Syst. Evol. Microbiol.">
        <title>The Global Catalogue of Microorganisms (GCM) 10K type strain sequencing project: providing services to taxonomists for standard genome sequencing and annotation.</title>
        <authorList>
            <consortium name="The Broad Institute Genomics Platform"/>
            <consortium name="The Broad Institute Genome Sequencing Center for Infectious Disease"/>
            <person name="Wu L."/>
            <person name="Ma J."/>
        </authorList>
    </citation>
    <scope>NUCLEOTIDE SEQUENCE [LARGE SCALE GENOMIC DNA]</scope>
    <source>
        <strain evidence="3">CGMCC 1.15795</strain>
    </source>
</reference>